<evidence type="ECO:0000313" key="1">
    <source>
        <dbReference type="EMBL" id="EAG0867636.1"/>
    </source>
</evidence>
<dbReference type="EMBL" id="DAAEEB010000002">
    <property type="protein sequence ID" value="HAA8052388.1"/>
    <property type="molecule type" value="Genomic_DNA"/>
</dbReference>
<dbReference type="InterPro" id="IPR041242">
    <property type="entry name" value="HNHc_6"/>
</dbReference>
<name>A0A3T2HWB8_LISMN</name>
<dbReference type="AlphaFoldDB" id="A0A3T2HWB8"/>
<evidence type="ECO:0000313" key="3">
    <source>
        <dbReference type="EMBL" id="HAB7723196.1"/>
    </source>
</evidence>
<sequence>MYKTEKRTLRQNKMIHALISDIVKHTYNDFEATKPRSFSNDCRVVKETLKVAYAAEANLPGDFSTAKLSKIQARDFISSIIEFCFQFDIPLSASGLQMTDDINRYLFLCIKYRKCAVTGRRGEIHHVDPVGAGRDRRNYDHSKSRLICLSREMHTEAHQIGWLTFKSKYHVDGIILSPEAVKELNI</sequence>
<evidence type="ECO:0000313" key="4">
    <source>
        <dbReference type="Proteomes" id="UP000358545"/>
    </source>
</evidence>
<dbReference type="InterPro" id="IPR036619">
    <property type="entry name" value="NinB_sf"/>
</dbReference>
<dbReference type="Proteomes" id="UP000840039">
    <property type="component" value="Unassembled WGS sequence"/>
</dbReference>
<gene>
    <name evidence="1" type="ORF">A8L61_10150</name>
    <name evidence="2" type="ORF">GHH22_04370</name>
    <name evidence="3" type="ORF">GYP27_14520</name>
</gene>
<dbReference type="Gene3D" id="1.10.3790.10">
    <property type="entry name" value="NinB"/>
    <property type="match status" value="1"/>
</dbReference>
<dbReference type="RefSeq" id="WP_003731501.1">
    <property type="nucleotide sequence ID" value="NC_021826.1"/>
</dbReference>
<reference evidence="1 4" key="2">
    <citation type="submission" date="2018-06" db="EMBL/GenBank/DDBJ databases">
        <authorList>
            <consortium name="PulseNet: The National Subtyping Network for Foodborne Disease Surveillance"/>
            <person name="Tarr C.L."/>
            <person name="Trees E."/>
            <person name="Katz L.S."/>
            <person name="Carleton-Romer H.A."/>
            <person name="Stroika S."/>
            <person name="Kucerova Z."/>
            <person name="Roache K.F."/>
            <person name="Sabol A.L."/>
            <person name="Besser J."/>
            <person name="Gerner-Smidt P."/>
        </authorList>
    </citation>
    <scope>NUCLEOTIDE SEQUENCE [LARGE SCALE GENOMIC DNA]</scope>
    <source>
        <strain evidence="1 4">PNUSAL002180</strain>
    </source>
</reference>
<dbReference type="EMBL" id="DAAHYZ010000013">
    <property type="protein sequence ID" value="HAB7723196.1"/>
    <property type="molecule type" value="Genomic_DNA"/>
</dbReference>
<evidence type="ECO:0000313" key="2">
    <source>
        <dbReference type="EMBL" id="HAA8052388.1"/>
    </source>
</evidence>
<comment type="caution">
    <text evidence="2">The sequence shown here is derived from an EMBL/GenBank/DDBJ whole genome shotgun (WGS) entry which is preliminary data.</text>
</comment>
<proteinExistence type="predicted"/>
<reference evidence="2" key="3">
    <citation type="submission" date="2019-10" db="EMBL/GenBank/DDBJ databases">
        <authorList>
            <consortium name="NCBI Pathogen Detection Project"/>
        </authorList>
    </citation>
    <scope>NUCLEOTIDE SEQUENCE</scope>
    <source>
        <strain evidence="2">09CEB371LM</strain>
        <strain evidence="3">CFIAFB20140010</strain>
    </source>
</reference>
<dbReference type="Proteomes" id="UP000358545">
    <property type="component" value="Unassembled WGS sequence"/>
</dbReference>
<dbReference type="EMBL" id="AABAGT010000014">
    <property type="protein sequence ID" value="EAG0867636.1"/>
    <property type="molecule type" value="Genomic_DNA"/>
</dbReference>
<dbReference type="Pfam" id="PF16784">
    <property type="entry name" value="HNHc_6"/>
    <property type="match status" value="1"/>
</dbReference>
<reference evidence="2" key="1">
    <citation type="journal article" date="2018" name="Genome Biol.">
        <title>SKESA: strategic k-mer extension for scrupulous assemblies.</title>
        <authorList>
            <person name="Souvorov A."/>
            <person name="Agarwala R."/>
            <person name="Lipman D.J."/>
        </authorList>
    </citation>
    <scope>NUCLEOTIDE SEQUENCE [LARGE SCALE GENOMIC DNA]</scope>
    <source>
        <strain evidence="2">09CEB371LM</strain>
        <strain evidence="3">CFIAFB20140010</strain>
    </source>
</reference>
<dbReference type="Proteomes" id="UP000840569">
    <property type="component" value="Unassembled WGS sequence"/>
</dbReference>
<organism evidence="2">
    <name type="scientific">Listeria monocytogenes</name>
    <dbReference type="NCBI Taxonomy" id="1639"/>
    <lineage>
        <taxon>Bacteria</taxon>
        <taxon>Bacillati</taxon>
        <taxon>Bacillota</taxon>
        <taxon>Bacilli</taxon>
        <taxon>Bacillales</taxon>
        <taxon>Listeriaceae</taxon>
        <taxon>Listeria</taxon>
    </lineage>
</organism>
<protein>
    <submittedName>
        <fullName evidence="2">Uncharacterized protein</fullName>
    </submittedName>
</protein>
<accession>A0A3T2HWB8</accession>